<dbReference type="Proteomes" id="UP001200110">
    <property type="component" value="Unassembled WGS sequence"/>
</dbReference>
<protein>
    <submittedName>
        <fullName evidence="2">Carboxymuconolactone decarboxylase family protein</fullName>
    </submittedName>
</protein>
<dbReference type="Pfam" id="PF02627">
    <property type="entry name" value="CMD"/>
    <property type="match status" value="1"/>
</dbReference>
<dbReference type="PANTHER" id="PTHR34846:SF11">
    <property type="entry name" value="4-CARBOXYMUCONOLACTONE DECARBOXYLASE FAMILY PROTEIN (AFU_ORTHOLOGUE AFUA_6G11590)"/>
    <property type="match status" value="1"/>
</dbReference>
<dbReference type="InterPro" id="IPR029032">
    <property type="entry name" value="AhpD-like"/>
</dbReference>
<comment type="caution">
    <text evidence="2">The sequence shown here is derived from an EMBL/GenBank/DDBJ whole genome shotgun (WGS) entry which is preliminary data.</text>
</comment>
<evidence type="ECO:0000313" key="3">
    <source>
        <dbReference type="Proteomes" id="UP001200110"/>
    </source>
</evidence>
<accession>A0ABS9IWB7</accession>
<evidence type="ECO:0000259" key="1">
    <source>
        <dbReference type="Pfam" id="PF02627"/>
    </source>
</evidence>
<dbReference type="InterPro" id="IPR003779">
    <property type="entry name" value="CMD-like"/>
</dbReference>
<dbReference type="PANTHER" id="PTHR34846">
    <property type="entry name" value="4-CARBOXYMUCONOLACTONE DECARBOXYLASE FAMILY PROTEIN (AFU_ORTHOLOGUE AFUA_6G11590)"/>
    <property type="match status" value="1"/>
</dbReference>
<name>A0ABS9IWB7_9ACTN</name>
<dbReference type="EMBL" id="JAKKOR010000011">
    <property type="protein sequence ID" value="MCF8589863.1"/>
    <property type="molecule type" value="Genomic_DNA"/>
</dbReference>
<proteinExistence type="predicted"/>
<organism evidence="2 3">
    <name type="scientific">Gordonia liuliyuniae</name>
    <dbReference type="NCBI Taxonomy" id="2911517"/>
    <lineage>
        <taxon>Bacteria</taxon>
        <taxon>Bacillati</taxon>
        <taxon>Actinomycetota</taxon>
        <taxon>Actinomycetes</taxon>
        <taxon>Mycobacteriales</taxon>
        <taxon>Gordoniaceae</taxon>
        <taxon>Gordonia</taxon>
    </lineage>
</organism>
<dbReference type="RefSeq" id="WP_236999085.1">
    <property type="nucleotide sequence ID" value="NZ_JAKKOR010000011.1"/>
</dbReference>
<feature type="domain" description="Carboxymuconolactone decarboxylase-like" evidence="1">
    <location>
        <begin position="66"/>
        <end position="134"/>
    </location>
</feature>
<evidence type="ECO:0000313" key="2">
    <source>
        <dbReference type="EMBL" id="MCF8589863.1"/>
    </source>
</evidence>
<reference evidence="2 3" key="1">
    <citation type="submission" date="2022-01" db="EMBL/GenBank/DDBJ databases">
        <authorList>
            <person name="Huang Y."/>
        </authorList>
    </citation>
    <scope>NUCLEOTIDE SEQUENCE [LARGE SCALE GENOMIC DNA]</scope>
    <source>
        <strain evidence="2 3">HY366</strain>
    </source>
</reference>
<gene>
    <name evidence="2" type="ORF">L5G33_15505</name>
</gene>
<sequence length="200" mass="22373">MPRLRQVSRADVTDPVISKWYDRLFGDRDPVQNPGTRTGSRGDWWTTYALVPDLFRYVAQGIEVYENPDRTIPPAIRVLCQARAGWARGSRFVFSQHSKFARAAGATDEQVDALPAWQVATCFDPAERAALTYTDCLVLGGGRVPDEIFGALVESFTDEQILELTFAIGLYEMHSTICRALRLEFDDRDDPVTEAPSATP</sequence>
<dbReference type="Gene3D" id="1.20.1290.10">
    <property type="entry name" value="AhpD-like"/>
    <property type="match status" value="1"/>
</dbReference>
<keyword evidence="3" id="KW-1185">Reference proteome</keyword>
<dbReference type="SUPFAM" id="SSF69118">
    <property type="entry name" value="AhpD-like"/>
    <property type="match status" value="1"/>
</dbReference>